<organism evidence="1 2">
    <name type="scientific">Brenneria izadpanahii</name>
    <dbReference type="NCBI Taxonomy" id="2722756"/>
    <lineage>
        <taxon>Bacteria</taxon>
        <taxon>Pseudomonadati</taxon>
        <taxon>Pseudomonadota</taxon>
        <taxon>Gammaproteobacteria</taxon>
        <taxon>Enterobacterales</taxon>
        <taxon>Pectobacteriaceae</taxon>
        <taxon>Brenneria</taxon>
    </lineage>
</organism>
<evidence type="ECO:0000313" key="1">
    <source>
        <dbReference type="EMBL" id="QTF07205.1"/>
    </source>
</evidence>
<gene>
    <name evidence="1" type="ORF">HC231_04110</name>
</gene>
<reference evidence="1 2" key="1">
    <citation type="submission" date="2020-03" db="EMBL/GenBank/DDBJ databases">
        <authorList>
            <person name="Bakhshi Ganjeh M."/>
        </authorList>
    </citation>
    <scope>NUCLEOTIDE SEQUENCE [LARGE SCALE GENOMIC DNA]</scope>
    <source>
        <strain evidence="2">Iran 50</strain>
    </source>
</reference>
<sequence>MVMVQRIKTDTFCVLVFAIGSRNVLSAMRCHFSISGIVVPIWGAMINFGASNAPLPHKAFCRHFYNQLKKINKKTWHPCCLLNFAVVELLD</sequence>
<evidence type="ECO:0008006" key="3">
    <source>
        <dbReference type="Google" id="ProtNLM"/>
    </source>
</evidence>
<dbReference type="Proteomes" id="UP000671960">
    <property type="component" value="Chromosome"/>
</dbReference>
<protein>
    <recommendedName>
        <fullName evidence="3">Secreted protein</fullName>
    </recommendedName>
</protein>
<name>A0ABX7USQ6_9GAMM</name>
<dbReference type="RefSeq" id="WP_208229847.1">
    <property type="nucleotide sequence ID" value="NZ_CP050854.1"/>
</dbReference>
<dbReference type="EMBL" id="CP050854">
    <property type="protein sequence ID" value="QTF07205.1"/>
    <property type="molecule type" value="Genomic_DNA"/>
</dbReference>
<proteinExistence type="predicted"/>
<evidence type="ECO:0000313" key="2">
    <source>
        <dbReference type="Proteomes" id="UP000671960"/>
    </source>
</evidence>
<accession>A0ABX7USQ6</accession>
<keyword evidence="2" id="KW-1185">Reference proteome</keyword>